<keyword evidence="2" id="KW-1185">Reference proteome</keyword>
<organism evidence="1 2">
    <name type="scientific">Exidia glandulosa HHB12029</name>
    <dbReference type="NCBI Taxonomy" id="1314781"/>
    <lineage>
        <taxon>Eukaryota</taxon>
        <taxon>Fungi</taxon>
        <taxon>Dikarya</taxon>
        <taxon>Basidiomycota</taxon>
        <taxon>Agaricomycotina</taxon>
        <taxon>Agaricomycetes</taxon>
        <taxon>Auriculariales</taxon>
        <taxon>Exidiaceae</taxon>
        <taxon>Exidia</taxon>
    </lineage>
</organism>
<proteinExistence type="predicted"/>
<name>A0A165F7D0_EXIGL</name>
<sequence length="201" mass="22999">MRIHSLGTFPRIAQALRRPSLHAETRQPLLLRWLPLLGLTYMAVRKASWLSVLQYRTFLLWELLVVVHSLGTPCRYAINVVRNGDPASYARDVPRVHLDYDAQGETHAILVVLPRGNRVDTNAAFRELGRSCGGASAHRRAEELDQLVERPQVAPVKGSQRDEEYSWSDPVDNYAWSRWVRYAREGYWRGFSSSSTSEPQL</sequence>
<protein>
    <submittedName>
        <fullName evidence="1">Uncharacterized protein</fullName>
    </submittedName>
</protein>
<accession>A0A165F7D0</accession>
<dbReference type="Proteomes" id="UP000077266">
    <property type="component" value="Unassembled WGS sequence"/>
</dbReference>
<gene>
    <name evidence="1" type="ORF">EXIGLDRAFT_174581</name>
</gene>
<reference evidence="1 2" key="1">
    <citation type="journal article" date="2016" name="Mol. Biol. Evol.">
        <title>Comparative Genomics of Early-Diverging Mushroom-Forming Fungi Provides Insights into the Origins of Lignocellulose Decay Capabilities.</title>
        <authorList>
            <person name="Nagy L.G."/>
            <person name="Riley R."/>
            <person name="Tritt A."/>
            <person name="Adam C."/>
            <person name="Daum C."/>
            <person name="Floudas D."/>
            <person name="Sun H."/>
            <person name="Yadav J.S."/>
            <person name="Pangilinan J."/>
            <person name="Larsson K.H."/>
            <person name="Matsuura K."/>
            <person name="Barry K."/>
            <person name="Labutti K."/>
            <person name="Kuo R."/>
            <person name="Ohm R.A."/>
            <person name="Bhattacharya S.S."/>
            <person name="Shirouzu T."/>
            <person name="Yoshinaga Y."/>
            <person name="Martin F.M."/>
            <person name="Grigoriev I.V."/>
            <person name="Hibbett D.S."/>
        </authorList>
    </citation>
    <scope>NUCLEOTIDE SEQUENCE [LARGE SCALE GENOMIC DNA]</scope>
    <source>
        <strain evidence="1 2">HHB12029</strain>
    </source>
</reference>
<dbReference type="AlphaFoldDB" id="A0A165F7D0"/>
<dbReference type="EMBL" id="KV426098">
    <property type="protein sequence ID" value="KZV88514.1"/>
    <property type="molecule type" value="Genomic_DNA"/>
</dbReference>
<evidence type="ECO:0000313" key="2">
    <source>
        <dbReference type="Proteomes" id="UP000077266"/>
    </source>
</evidence>
<evidence type="ECO:0000313" key="1">
    <source>
        <dbReference type="EMBL" id="KZV88514.1"/>
    </source>
</evidence>
<dbReference type="InParanoid" id="A0A165F7D0"/>